<sequence length="71" mass="8011">EHLKKGNYCHSSRLCSSCCFKKLSPYDSPDHYKRKSETNSGCTVMHFWKRNTAGTTRGAQLKCAHSSPVSM</sequence>
<keyword evidence="2" id="KW-1185">Reference proteome</keyword>
<protein>
    <submittedName>
        <fullName evidence="1">Uncharacterized protein</fullName>
    </submittedName>
</protein>
<dbReference type="AlphaFoldDB" id="A0AAD7SDJ1"/>
<accession>A0AAD7SDJ1</accession>
<name>A0AAD7SDJ1_9TELE</name>
<organism evidence="1 2">
    <name type="scientific">Aldrovandia affinis</name>
    <dbReference type="NCBI Taxonomy" id="143900"/>
    <lineage>
        <taxon>Eukaryota</taxon>
        <taxon>Metazoa</taxon>
        <taxon>Chordata</taxon>
        <taxon>Craniata</taxon>
        <taxon>Vertebrata</taxon>
        <taxon>Euteleostomi</taxon>
        <taxon>Actinopterygii</taxon>
        <taxon>Neopterygii</taxon>
        <taxon>Teleostei</taxon>
        <taxon>Notacanthiformes</taxon>
        <taxon>Halosauridae</taxon>
        <taxon>Aldrovandia</taxon>
    </lineage>
</organism>
<evidence type="ECO:0000313" key="1">
    <source>
        <dbReference type="EMBL" id="KAJ8400592.1"/>
    </source>
</evidence>
<feature type="non-terminal residue" evidence="1">
    <location>
        <position position="71"/>
    </location>
</feature>
<comment type="caution">
    <text evidence="1">The sequence shown here is derived from an EMBL/GenBank/DDBJ whole genome shotgun (WGS) entry which is preliminary data.</text>
</comment>
<dbReference type="Proteomes" id="UP001221898">
    <property type="component" value="Unassembled WGS sequence"/>
</dbReference>
<evidence type="ECO:0000313" key="2">
    <source>
        <dbReference type="Proteomes" id="UP001221898"/>
    </source>
</evidence>
<proteinExistence type="predicted"/>
<gene>
    <name evidence="1" type="ORF">AAFF_G00393610</name>
</gene>
<reference evidence="1" key="1">
    <citation type="journal article" date="2023" name="Science">
        <title>Genome structures resolve the early diversification of teleost fishes.</title>
        <authorList>
            <person name="Parey E."/>
            <person name="Louis A."/>
            <person name="Montfort J."/>
            <person name="Bouchez O."/>
            <person name="Roques C."/>
            <person name="Iampietro C."/>
            <person name="Lluch J."/>
            <person name="Castinel A."/>
            <person name="Donnadieu C."/>
            <person name="Desvignes T."/>
            <person name="Floi Bucao C."/>
            <person name="Jouanno E."/>
            <person name="Wen M."/>
            <person name="Mejri S."/>
            <person name="Dirks R."/>
            <person name="Jansen H."/>
            <person name="Henkel C."/>
            <person name="Chen W.J."/>
            <person name="Zahm M."/>
            <person name="Cabau C."/>
            <person name="Klopp C."/>
            <person name="Thompson A.W."/>
            <person name="Robinson-Rechavi M."/>
            <person name="Braasch I."/>
            <person name="Lecointre G."/>
            <person name="Bobe J."/>
            <person name="Postlethwait J.H."/>
            <person name="Berthelot C."/>
            <person name="Roest Crollius H."/>
            <person name="Guiguen Y."/>
        </authorList>
    </citation>
    <scope>NUCLEOTIDE SEQUENCE</scope>
    <source>
        <strain evidence="1">NC1722</strain>
    </source>
</reference>
<dbReference type="EMBL" id="JAINUG010000075">
    <property type="protein sequence ID" value="KAJ8400592.1"/>
    <property type="molecule type" value="Genomic_DNA"/>
</dbReference>